<evidence type="ECO:0000256" key="4">
    <source>
        <dbReference type="ARBA" id="ARBA00048741"/>
    </source>
</evidence>
<organism evidence="6 7">
    <name type="scientific">Streptomonospora nanhaiensis</name>
    <dbReference type="NCBI Taxonomy" id="1323731"/>
    <lineage>
        <taxon>Bacteria</taxon>
        <taxon>Bacillati</taxon>
        <taxon>Actinomycetota</taxon>
        <taxon>Actinomycetes</taxon>
        <taxon>Streptosporangiales</taxon>
        <taxon>Nocardiopsidaceae</taxon>
        <taxon>Streptomonospora</taxon>
    </lineage>
</organism>
<gene>
    <name evidence="6" type="ORF">HNR12_003252</name>
</gene>
<accession>A0A853BQI0</accession>
<dbReference type="AlphaFoldDB" id="A0A853BQI0"/>
<dbReference type="InterPro" id="IPR014729">
    <property type="entry name" value="Rossmann-like_a/b/a_fold"/>
</dbReference>
<dbReference type="GO" id="GO:0006529">
    <property type="term" value="P:asparagine biosynthetic process"/>
    <property type="evidence" value="ECO:0007669"/>
    <property type="project" value="UniProtKB-KW"/>
</dbReference>
<evidence type="ECO:0000313" key="7">
    <source>
        <dbReference type="Proteomes" id="UP000575985"/>
    </source>
</evidence>
<dbReference type="PANTHER" id="PTHR43284:SF1">
    <property type="entry name" value="ASPARAGINE SYNTHETASE"/>
    <property type="match status" value="1"/>
</dbReference>
<comment type="pathway">
    <text evidence="1">Amino-acid biosynthesis; L-asparagine biosynthesis; L-asparagine from L-aspartate (L-Gln route): step 1/1.</text>
</comment>
<evidence type="ECO:0000313" key="6">
    <source>
        <dbReference type="EMBL" id="NYI96975.1"/>
    </source>
</evidence>
<proteinExistence type="predicted"/>
<keyword evidence="7" id="KW-1185">Reference proteome</keyword>
<dbReference type="EMBL" id="JACCFO010000001">
    <property type="protein sequence ID" value="NYI96975.1"/>
    <property type="molecule type" value="Genomic_DNA"/>
</dbReference>
<keyword evidence="6" id="KW-0436">Ligase</keyword>
<protein>
    <recommendedName>
        <fullName evidence="2">asparagine synthase (glutamine-hydrolyzing)</fullName>
        <ecNumber evidence="2">6.3.5.4</ecNumber>
    </recommendedName>
</protein>
<dbReference type="RefSeq" id="WP_179768247.1">
    <property type="nucleotide sequence ID" value="NZ_JACCFO010000001.1"/>
</dbReference>
<evidence type="ECO:0000256" key="3">
    <source>
        <dbReference type="ARBA" id="ARBA00022888"/>
    </source>
</evidence>
<reference evidence="6 7" key="1">
    <citation type="submission" date="2020-07" db="EMBL/GenBank/DDBJ databases">
        <title>Sequencing the genomes of 1000 actinobacteria strains.</title>
        <authorList>
            <person name="Klenk H.-P."/>
        </authorList>
    </citation>
    <scope>NUCLEOTIDE SEQUENCE [LARGE SCALE GENOMIC DNA]</scope>
    <source>
        <strain evidence="6 7">DSM 45927</strain>
    </source>
</reference>
<dbReference type="InterPro" id="IPR001962">
    <property type="entry name" value="Asn_synthase"/>
</dbReference>
<evidence type="ECO:0000259" key="5">
    <source>
        <dbReference type="Pfam" id="PF00733"/>
    </source>
</evidence>
<dbReference type="EC" id="6.3.5.4" evidence="2"/>
<sequence>MTPLPGLRGAWWLALPRTAANELEHHAPVVTRHPCGRPWVLGAPGPVTTAGAGAVRAVAIGELLAQEGEFAAALRAAAACGDFDALMGFPGSYTVLVSAPGRMLLYCDAAGLRPLYTARCAHGVVAGDRARLLAALAGAGLDEVWAAGRLCAPDVPSAIRTTRSPYRGVAPVPAGCRAVLGAEEPRARIARYWHPPAPVLPLEEGARRVRAALAEAVAGRARRSRDPVCVALSGGMDSAALAALAAEAVGPGRLRLVTLPSAASGDLPWAHKVAAHLGAPLEVLDDAPDLFAGLPGVLPTTDEPPPAAGAARIARLARAAGSGPHLNGQGGDEVVGVPLAHLRHLVRAPRRGFLRHLRGHAALHNTTSAALLRHALAPASPSRWARTAAAHLDTAPDALGAAMGWEAHPRLASWATLRARRLVAAALTHAPLNPWADLATHAALARIRTSAAAAATYRQAMAGIGGPEPAFPFLDRPVVEACLAVRPEARSDPWRAKPLLAAALRPLLPDPVLERSTKASYTTDVHQGWARHRSHLLGLLSEPHLAQAGLVNADRLHGALERWGAAGPAPAYVTGLVGLELWARSVLGEAVAC</sequence>
<keyword evidence="3" id="KW-0061">Asparagine biosynthesis</keyword>
<dbReference type="Pfam" id="PF00733">
    <property type="entry name" value="Asn_synthase"/>
    <property type="match status" value="1"/>
</dbReference>
<comment type="catalytic activity">
    <reaction evidence="4">
        <text>L-aspartate + L-glutamine + ATP + H2O = L-asparagine + L-glutamate + AMP + diphosphate + H(+)</text>
        <dbReference type="Rhea" id="RHEA:12228"/>
        <dbReference type="ChEBI" id="CHEBI:15377"/>
        <dbReference type="ChEBI" id="CHEBI:15378"/>
        <dbReference type="ChEBI" id="CHEBI:29985"/>
        <dbReference type="ChEBI" id="CHEBI:29991"/>
        <dbReference type="ChEBI" id="CHEBI:30616"/>
        <dbReference type="ChEBI" id="CHEBI:33019"/>
        <dbReference type="ChEBI" id="CHEBI:58048"/>
        <dbReference type="ChEBI" id="CHEBI:58359"/>
        <dbReference type="ChEBI" id="CHEBI:456215"/>
        <dbReference type="EC" id="6.3.5.4"/>
    </reaction>
</comment>
<dbReference type="PANTHER" id="PTHR43284">
    <property type="entry name" value="ASPARAGINE SYNTHETASE (GLUTAMINE-HYDROLYZING)"/>
    <property type="match status" value="1"/>
</dbReference>
<dbReference type="GO" id="GO:0004066">
    <property type="term" value="F:asparagine synthase (glutamine-hydrolyzing) activity"/>
    <property type="evidence" value="ECO:0007669"/>
    <property type="project" value="UniProtKB-EC"/>
</dbReference>
<dbReference type="SUPFAM" id="SSF56235">
    <property type="entry name" value="N-terminal nucleophile aminohydrolases (Ntn hydrolases)"/>
    <property type="match status" value="1"/>
</dbReference>
<evidence type="ECO:0000256" key="2">
    <source>
        <dbReference type="ARBA" id="ARBA00012737"/>
    </source>
</evidence>
<dbReference type="Gene3D" id="3.40.50.620">
    <property type="entry name" value="HUPs"/>
    <property type="match status" value="1"/>
</dbReference>
<dbReference type="Gene3D" id="3.60.20.10">
    <property type="entry name" value="Glutamine Phosphoribosylpyrophosphate, subunit 1, domain 1"/>
    <property type="match status" value="1"/>
</dbReference>
<dbReference type="InterPro" id="IPR029055">
    <property type="entry name" value="Ntn_hydrolases_N"/>
</dbReference>
<evidence type="ECO:0000256" key="1">
    <source>
        <dbReference type="ARBA" id="ARBA00005187"/>
    </source>
</evidence>
<keyword evidence="3" id="KW-0028">Amino-acid biosynthesis</keyword>
<dbReference type="SUPFAM" id="SSF52402">
    <property type="entry name" value="Adenine nucleotide alpha hydrolases-like"/>
    <property type="match status" value="1"/>
</dbReference>
<comment type="caution">
    <text evidence="6">The sequence shown here is derived from an EMBL/GenBank/DDBJ whole genome shotgun (WGS) entry which is preliminary data.</text>
</comment>
<feature type="domain" description="Asparagine synthetase" evidence="5">
    <location>
        <begin position="209"/>
        <end position="583"/>
    </location>
</feature>
<dbReference type="Proteomes" id="UP000575985">
    <property type="component" value="Unassembled WGS sequence"/>
</dbReference>
<name>A0A853BQI0_9ACTN</name>
<dbReference type="InterPro" id="IPR051786">
    <property type="entry name" value="ASN_synthetase/amidase"/>
</dbReference>